<dbReference type="Gene3D" id="1.20.1020.10">
    <property type="entry name" value="TAZ domain"/>
    <property type="match status" value="1"/>
</dbReference>
<protein>
    <submittedName>
        <fullName evidence="8">Histone acetyltransferase</fullName>
        <ecNumber evidence="8">2.3.1.48</ecNumber>
    </submittedName>
</protein>
<keyword evidence="4" id="KW-0833">Ubl conjugation pathway</keyword>
<dbReference type="PANTHER" id="PTHR46287:SF1">
    <property type="entry name" value="BTB_POZ AND TAZ DOMAIN-CONTAINING PROTEIN 3"/>
    <property type="match status" value="1"/>
</dbReference>
<dbReference type="Gene3D" id="1.25.40.420">
    <property type="match status" value="1"/>
</dbReference>
<keyword evidence="2" id="KW-0479">Metal-binding</keyword>
<dbReference type="GO" id="GO:0009725">
    <property type="term" value="P:response to hormone"/>
    <property type="evidence" value="ECO:0007669"/>
    <property type="project" value="UniProtKB-ARBA"/>
</dbReference>
<reference evidence="8" key="1">
    <citation type="journal article" date="2013" name="J. Plant Res.">
        <title>Effect of fungi and light on seed germination of three Opuntia species from semiarid lands of central Mexico.</title>
        <authorList>
            <person name="Delgado-Sanchez P."/>
            <person name="Jimenez-Bremont J.F."/>
            <person name="Guerrero-Gonzalez Mde L."/>
            <person name="Flores J."/>
        </authorList>
    </citation>
    <scope>NUCLEOTIDE SEQUENCE</scope>
    <source>
        <tissue evidence="8">Cladode</tissue>
    </source>
</reference>
<evidence type="ECO:0000256" key="6">
    <source>
        <dbReference type="SAM" id="MobiDB-lite"/>
    </source>
</evidence>
<proteinExistence type="predicted"/>
<dbReference type="PANTHER" id="PTHR46287">
    <property type="entry name" value="BTB/POZ AND TAZ DOMAIN-CONTAINING PROTEIN 3-RELATED"/>
    <property type="match status" value="1"/>
</dbReference>
<dbReference type="Pfam" id="PF02135">
    <property type="entry name" value="zf-TAZ"/>
    <property type="match status" value="1"/>
</dbReference>
<dbReference type="FunFam" id="1.20.1020.10:FF:000004">
    <property type="entry name" value="BTB/POZ and TAZ domain-containing protein 2"/>
    <property type="match status" value="1"/>
</dbReference>
<accession>A0A7C9DSQ6</accession>
<evidence type="ECO:0000313" key="8">
    <source>
        <dbReference type="EMBL" id="MBA4645668.1"/>
    </source>
</evidence>
<dbReference type="GO" id="GO:0008270">
    <property type="term" value="F:zinc ion binding"/>
    <property type="evidence" value="ECO:0007669"/>
    <property type="project" value="UniProtKB-KW"/>
</dbReference>
<dbReference type="GO" id="GO:0006355">
    <property type="term" value="P:regulation of DNA-templated transcription"/>
    <property type="evidence" value="ECO:0007669"/>
    <property type="project" value="UniProtKB-ARBA"/>
</dbReference>
<dbReference type="GO" id="GO:0061733">
    <property type="term" value="F:protein-lysine-acetyltransferase activity"/>
    <property type="evidence" value="ECO:0007669"/>
    <property type="project" value="UniProtKB-EC"/>
</dbReference>
<dbReference type="PROSITE" id="PS50097">
    <property type="entry name" value="BTB"/>
    <property type="match status" value="1"/>
</dbReference>
<dbReference type="FunFam" id="1.25.40.420:FF:000012">
    <property type="entry name" value="BTB/POZ and TAZ domain-containing protein 2"/>
    <property type="match status" value="1"/>
</dbReference>
<dbReference type="InterPro" id="IPR035898">
    <property type="entry name" value="TAZ_dom_sf"/>
</dbReference>
<name>A0A7C9DSQ6_OPUST</name>
<organism evidence="8">
    <name type="scientific">Opuntia streptacantha</name>
    <name type="common">Prickly pear cactus</name>
    <name type="synonym">Opuntia cardona</name>
    <dbReference type="NCBI Taxonomy" id="393608"/>
    <lineage>
        <taxon>Eukaryota</taxon>
        <taxon>Viridiplantae</taxon>
        <taxon>Streptophyta</taxon>
        <taxon>Embryophyta</taxon>
        <taxon>Tracheophyta</taxon>
        <taxon>Spermatophyta</taxon>
        <taxon>Magnoliopsida</taxon>
        <taxon>eudicotyledons</taxon>
        <taxon>Gunneridae</taxon>
        <taxon>Pentapetalae</taxon>
        <taxon>Caryophyllales</taxon>
        <taxon>Cactineae</taxon>
        <taxon>Cactaceae</taxon>
        <taxon>Opuntioideae</taxon>
        <taxon>Opuntia</taxon>
    </lineage>
</organism>
<dbReference type="AlphaFoldDB" id="A0A7C9DSQ6"/>
<dbReference type="SMART" id="SM00225">
    <property type="entry name" value="BTB"/>
    <property type="match status" value="1"/>
</dbReference>
<dbReference type="SMART" id="SM00551">
    <property type="entry name" value="ZnF_TAZ"/>
    <property type="match status" value="1"/>
</dbReference>
<evidence type="ECO:0000256" key="1">
    <source>
        <dbReference type="ARBA" id="ARBA00004906"/>
    </source>
</evidence>
<dbReference type="EC" id="2.3.1.48" evidence="8"/>
<dbReference type="EMBL" id="GISG01143192">
    <property type="protein sequence ID" value="MBA4645666.1"/>
    <property type="molecule type" value="Transcribed_RNA"/>
</dbReference>
<evidence type="ECO:0000256" key="3">
    <source>
        <dbReference type="ARBA" id="ARBA00022771"/>
    </source>
</evidence>
<keyword evidence="5" id="KW-0862">Zinc</keyword>
<dbReference type="InterPro" id="IPR000197">
    <property type="entry name" value="Znf_TAZ"/>
</dbReference>
<dbReference type="Gene3D" id="3.30.710.10">
    <property type="entry name" value="Potassium Channel Kv1.1, Chain A"/>
    <property type="match status" value="1"/>
</dbReference>
<dbReference type="SUPFAM" id="SSF54695">
    <property type="entry name" value="POZ domain"/>
    <property type="match status" value="1"/>
</dbReference>
<keyword evidence="8" id="KW-0012">Acyltransferase</keyword>
<dbReference type="InterPro" id="IPR000210">
    <property type="entry name" value="BTB/POZ_dom"/>
</dbReference>
<dbReference type="InterPro" id="IPR011333">
    <property type="entry name" value="SKP1/BTB/POZ_sf"/>
</dbReference>
<evidence type="ECO:0000256" key="2">
    <source>
        <dbReference type="ARBA" id="ARBA00022723"/>
    </source>
</evidence>
<dbReference type="EMBL" id="GISG01143195">
    <property type="protein sequence ID" value="MBA4645669.1"/>
    <property type="molecule type" value="Transcribed_RNA"/>
</dbReference>
<comment type="pathway">
    <text evidence="1">Protein modification; protein ubiquitination.</text>
</comment>
<reference evidence="8" key="2">
    <citation type="submission" date="2020-07" db="EMBL/GenBank/DDBJ databases">
        <authorList>
            <person name="Vera ALvarez R."/>
            <person name="Arias-Moreno D.M."/>
            <person name="Jimenez-Jacinto V."/>
            <person name="Jimenez-Bremont J.F."/>
            <person name="Swaminathan K."/>
            <person name="Moose S.P."/>
            <person name="Guerrero-Gonzalez M.L."/>
            <person name="Marino-Ramirez L."/>
            <person name="Landsman D."/>
            <person name="Rodriguez-Kessler M."/>
            <person name="Delgado-Sanchez P."/>
        </authorList>
    </citation>
    <scope>NUCLEOTIDE SEQUENCE</scope>
    <source>
        <tissue evidence="8">Cladode</tissue>
    </source>
</reference>
<dbReference type="InterPro" id="IPR044513">
    <property type="entry name" value="BT1/2/3/4/5"/>
</dbReference>
<sequence>MMGSAIYDCSWASPPSNHFHECFQLSEVKEIPVNISDLLQVPALSLHKDIPAPPPPPGSSLSKSSRDKSSECCCVPKETRDLWDTLFKQGHGADVCIVTKDQATIPAHFGVLSIASPILGNYLQNSKPENGVRYLKIPGVPHGAVCAFIRFLYSSCYEEEDMKKFALHLLVLSHSYVVPLLKRVCMQYLENCWLTTENVIDVLQLARNCDAPRLSFICIRRVVKHFTTVASTDGWKVMKRVNPALEQELLEAVVEADSRKQERLHKLEERKVYLQLHEAMEALNHICKDGCSTIGPREKMLKGSQVACGFPACKGIEMLVRHFFSCKTRVPGGCVRCKRMWQLLELHSRICNDPDSCNVPLCRHFKEKMRHQSKKDEAKWNLLVRKVVEAKSRMNPFASRQSGSP</sequence>
<dbReference type="EMBL" id="GISG01143193">
    <property type="protein sequence ID" value="MBA4645667.1"/>
    <property type="molecule type" value="Transcribed_RNA"/>
</dbReference>
<feature type="domain" description="BTB" evidence="7">
    <location>
        <begin position="93"/>
        <end position="161"/>
    </location>
</feature>
<dbReference type="SUPFAM" id="SSF57933">
    <property type="entry name" value="TAZ domain"/>
    <property type="match status" value="1"/>
</dbReference>
<keyword evidence="3" id="KW-0863">Zinc-finger</keyword>
<keyword evidence="8" id="KW-0808">Transferase</keyword>
<feature type="region of interest" description="Disordered" evidence="6">
    <location>
        <begin position="49"/>
        <end position="68"/>
    </location>
</feature>
<evidence type="ECO:0000259" key="7">
    <source>
        <dbReference type="PROSITE" id="PS50097"/>
    </source>
</evidence>
<evidence type="ECO:0000256" key="4">
    <source>
        <dbReference type="ARBA" id="ARBA00022786"/>
    </source>
</evidence>
<evidence type="ECO:0000256" key="5">
    <source>
        <dbReference type="ARBA" id="ARBA00022833"/>
    </source>
</evidence>
<dbReference type="GO" id="GO:0042542">
    <property type="term" value="P:response to hydrogen peroxide"/>
    <property type="evidence" value="ECO:0007669"/>
    <property type="project" value="UniProtKB-ARBA"/>
</dbReference>
<dbReference type="EMBL" id="GISG01143194">
    <property type="protein sequence ID" value="MBA4645668.1"/>
    <property type="molecule type" value="Transcribed_RNA"/>
</dbReference>
<dbReference type="Pfam" id="PF00651">
    <property type="entry name" value="BTB"/>
    <property type="match status" value="1"/>
</dbReference>
<dbReference type="GO" id="GO:0009751">
    <property type="term" value="P:response to salicylic acid"/>
    <property type="evidence" value="ECO:0007669"/>
    <property type="project" value="UniProtKB-ARBA"/>
</dbReference>
<dbReference type="GO" id="GO:0005516">
    <property type="term" value="F:calmodulin binding"/>
    <property type="evidence" value="ECO:0007669"/>
    <property type="project" value="UniProtKB-ARBA"/>
</dbReference>